<keyword evidence="2" id="KW-1185">Reference proteome</keyword>
<proteinExistence type="predicted"/>
<sequence>MEISQLLSLLPEERLTELALSTNVNRYSKKLQGELVFKLLLHCILCFKDNSLRTMESAYESIAFKLLNADR</sequence>
<accession>A0A1H9UC75</accession>
<gene>
    <name evidence="1" type="ORF">SAMN04488023_12952</name>
</gene>
<evidence type="ECO:0008006" key="3">
    <source>
        <dbReference type="Google" id="ProtNLM"/>
    </source>
</evidence>
<organism evidence="1 2">
    <name type="scientific">Pedobacter rhizosphaerae</name>
    <dbReference type="NCBI Taxonomy" id="390241"/>
    <lineage>
        <taxon>Bacteria</taxon>
        <taxon>Pseudomonadati</taxon>
        <taxon>Bacteroidota</taxon>
        <taxon>Sphingobacteriia</taxon>
        <taxon>Sphingobacteriales</taxon>
        <taxon>Sphingobacteriaceae</taxon>
        <taxon>Pedobacter</taxon>
    </lineage>
</organism>
<name>A0A1H9UC75_9SPHI</name>
<reference evidence="1 2" key="1">
    <citation type="submission" date="2016-10" db="EMBL/GenBank/DDBJ databases">
        <authorList>
            <person name="de Groot N.N."/>
        </authorList>
    </citation>
    <scope>NUCLEOTIDE SEQUENCE [LARGE SCALE GENOMIC DNA]</scope>
    <source>
        <strain evidence="1 2">DSM 18610</strain>
    </source>
</reference>
<evidence type="ECO:0000313" key="2">
    <source>
        <dbReference type="Proteomes" id="UP000199572"/>
    </source>
</evidence>
<dbReference type="EMBL" id="FOGG01000029">
    <property type="protein sequence ID" value="SES07160.1"/>
    <property type="molecule type" value="Genomic_DNA"/>
</dbReference>
<evidence type="ECO:0000313" key="1">
    <source>
        <dbReference type="EMBL" id="SES07160.1"/>
    </source>
</evidence>
<protein>
    <recommendedName>
        <fullName evidence="3">DUF4372 domain-containing protein</fullName>
    </recommendedName>
</protein>
<feature type="non-terminal residue" evidence="1">
    <location>
        <position position="71"/>
    </location>
</feature>
<dbReference type="AlphaFoldDB" id="A0A1H9UC75"/>
<dbReference type="RefSeq" id="WP_217643873.1">
    <property type="nucleotide sequence ID" value="NZ_FOGG01000029.1"/>
</dbReference>
<dbReference type="Proteomes" id="UP000199572">
    <property type="component" value="Unassembled WGS sequence"/>
</dbReference>